<gene>
    <name evidence="2" type="ORF">PYCCODRAFT_548994</name>
</gene>
<evidence type="ECO:0000256" key="1">
    <source>
        <dbReference type="SAM" id="MobiDB-lite"/>
    </source>
</evidence>
<evidence type="ECO:0000313" key="2">
    <source>
        <dbReference type="EMBL" id="OSD01149.1"/>
    </source>
</evidence>
<accession>A0A1Y2IJ17</accession>
<dbReference type="AlphaFoldDB" id="A0A1Y2IJ17"/>
<evidence type="ECO:0000313" key="3">
    <source>
        <dbReference type="Proteomes" id="UP000193067"/>
    </source>
</evidence>
<sequence length="172" mass="18927">MRHPNSGVQPNRPRGGAVTVSGEEVLEKRVASTVLRSPERNADTDREMCRHSHAERPLELRPPRRPWPTSAASLTRARKKHRSASPACHAPHRFLRSGVHRGRRAVQDRHDQVPAATAAQILRHTAPSAASTTRDARWAACSIRSQPASMRLPSSNAFQLLTSTGSTFIGTQ</sequence>
<feature type="region of interest" description="Disordered" evidence="1">
    <location>
        <begin position="1"/>
        <end position="91"/>
    </location>
</feature>
<protein>
    <submittedName>
        <fullName evidence="2">Uncharacterized protein</fullName>
    </submittedName>
</protein>
<organism evidence="2 3">
    <name type="scientific">Trametes coccinea (strain BRFM310)</name>
    <name type="common">Pycnoporus coccineus</name>
    <dbReference type="NCBI Taxonomy" id="1353009"/>
    <lineage>
        <taxon>Eukaryota</taxon>
        <taxon>Fungi</taxon>
        <taxon>Dikarya</taxon>
        <taxon>Basidiomycota</taxon>
        <taxon>Agaricomycotina</taxon>
        <taxon>Agaricomycetes</taxon>
        <taxon>Polyporales</taxon>
        <taxon>Polyporaceae</taxon>
        <taxon>Trametes</taxon>
    </lineage>
</organism>
<reference evidence="2 3" key="1">
    <citation type="journal article" date="2015" name="Biotechnol. Biofuels">
        <title>Enhanced degradation of softwood versus hardwood by the white-rot fungus Pycnoporus coccineus.</title>
        <authorList>
            <person name="Couturier M."/>
            <person name="Navarro D."/>
            <person name="Chevret D."/>
            <person name="Henrissat B."/>
            <person name="Piumi F."/>
            <person name="Ruiz-Duenas F.J."/>
            <person name="Martinez A.T."/>
            <person name="Grigoriev I.V."/>
            <person name="Riley R."/>
            <person name="Lipzen A."/>
            <person name="Berrin J.G."/>
            <person name="Master E.R."/>
            <person name="Rosso M.N."/>
        </authorList>
    </citation>
    <scope>NUCLEOTIDE SEQUENCE [LARGE SCALE GENOMIC DNA]</scope>
    <source>
        <strain evidence="2 3">BRFM310</strain>
    </source>
</reference>
<feature type="compositionally biased region" description="Basic and acidic residues" evidence="1">
    <location>
        <begin position="37"/>
        <end position="62"/>
    </location>
</feature>
<keyword evidence="3" id="KW-1185">Reference proteome</keyword>
<proteinExistence type="predicted"/>
<dbReference type="Proteomes" id="UP000193067">
    <property type="component" value="Unassembled WGS sequence"/>
</dbReference>
<dbReference type="EMBL" id="KZ084113">
    <property type="protein sequence ID" value="OSD01149.1"/>
    <property type="molecule type" value="Genomic_DNA"/>
</dbReference>
<name>A0A1Y2IJ17_TRAC3</name>